<dbReference type="Gene3D" id="2.40.50.140">
    <property type="entry name" value="Nucleic acid-binding proteins"/>
    <property type="match status" value="1"/>
</dbReference>
<dbReference type="Gene3D" id="3.30.930.10">
    <property type="entry name" value="Bira Bifunctional Protein, Domain 2"/>
    <property type="match status" value="1"/>
</dbReference>
<dbReference type="CDD" id="cd00776">
    <property type="entry name" value="AsxRS_core"/>
    <property type="match status" value="1"/>
</dbReference>
<dbReference type="InterPro" id="IPR006195">
    <property type="entry name" value="aa-tRNA-synth_II"/>
</dbReference>
<organism evidence="9 10">
    <name type="scientific">Apilactobacillus kunkeei</name>
    <dbReference type="NCBI Taxonomy" id="148814"/>
    <lineage>
        <taxon>Bacteria</taxon>
        <taxon>Bacillati</taxon>
        <taxon>Bacillota</taxon>
        <taxon>Bacilli</taxon>
        <taxon>Lactobacillales</taxon>
        <taxon>Lactobacillaceae</taxon>
        <taxon>Apilactobacillus</taxon>
    </lineage>
</organism>
<dbReference type="SUPFAM" id="SSF55681">
    <property type="entry name" value="Class II aaRS and biotin synthetases"/>
    <property type="match status" value="1"/>
</dbReference>
<evidence type="ECO:0000256" key="2">
    <source>
        <dbReference type="ARBA" id="ARBA00022598"/>
    </source>
</evidence>
<keyword evidence="7" id="KW-0963">Cytoplasm</keyword>
<gene>
    <name evidence="7 9" type="primary">asnS</name>
    <name evidence="9" type="ORF">RZ72_10030</name>
</gene>
<comment type="catalytic activity">
    <reaction evidence="7">
        <text>tRNA(Asn) + L-asparagine + ATP = L-asparaginyl-tRNA(Asn) + AMP + diphosphate + H(+)</text>
        <dbReference type="Rhea" id="RHEA:11180"/>
        <dbReference type="Rhea" id="RHEA-COMP:9659"/>
        <dbReference type="Rhea" id="RHEA-COMP:9674"/>
        <dbReference type="ChEBI" id="CHEBI:15378"/>
        <dbReference type="ChEBI" id="CHEBI:30616"/>
        <dbReference type="ChEBI" id="CHEBI:33019"/>
        <dbReference type="ChEBI" id="CHEBI:58048"/>
        <dbReference type="ChEBI" id="CHEBI:78442"/>
        <dbReference type="ChEBI" id="CHEBI:78515"/>
        <dbReference type="ChEBI" id="CHEBI:456215"/>
        <dbReference type="EC" id="6.1.1.22"/>
    </reaction>
</comment>
<dbReference type="Pfam" id="PF00152">
    <property type="entry name" value="tRNA-synt_2"/>
    <property type="match status" value="1"/>
</dbReference>
<dbReference type="AlphaFoldDB" id="A0A0N0CU69"/>
<dbReference type="InterPro" id="IPR004365">
    <property type="entry name" value="NA-bd_OB_tRNA"/>
</dbReference>
<evidence type="ECO:0000256" key="1">
    <source>
        <dbReference type="ARBA" id="ARBA00008226"/>
    </source>
</evidence>
<dbReference type="PRINTS" id="PR01042">
    <property type="entry name" value="TRNASYNTHASP"/>
</dbReference>
<evidence type="ECO:0000256" key="7">
    <source>
        <dbReference type="HAMAP-Rule" id="MF_00534"/>
    </source>
</evidence>
<dbReference type="GO" id="GO:0005737">
    <property type="term" value="C:cytoplasm"/>
    <property type="evidence" value="ECO:0007669"/>
    <property type="project" value="UniProtKB-SubCell"/>
</dbReference>
<evidence type="ECO:0000313" key="10">
    <source>
        <dbReference type="Proteomes" id="UP000037749"/>
    </source>
</evidence>
<dbReference type="InterPro" id="IPR012340">
    <property type="entry name" value="NA-bd_OB-fold"/>
</dbReference>
<accession>A0A0N0CU69</accession>
<dbReference type="NCBIfam" id="TIGR00457">
    <property type="entry name" value="asnS"/>
    <property type="match status" value="1"/>
</dbReference>
<dbReference type="GO" id="GO:0005524">
    <property type="term" value="F:ATP binding"/>
    <property type="evidence" value="ECO:0007669"/>
    <property type="project" value="UniProtKB-UniRule"/>
</dbReference>
<dbReference type="GO" id="GO:0016740">
    <property type="term" value="F:transferase activity"/>
    <property type="evidence" value="ECO:0007669"/>
    <property type="project" value="UniProtKB-ARBA"/>
</dbReference>
<dbReference type="InterPro" id="IPR045864">
    <property type="entry name" value="aa-tRNA-synth_II/BPL/LPL"/>
</dbReference>
<name>A0A0N0CU69_9LACO</name>
<dbReference type="InterPro" id="IPR002312">
    <property type="entry name" value="Asp/Asn-tRNA-synth_IIb"/>
</dbReference>
<dbReference type="SUPFAM" id="SSF50249">
    <property type="entry name" value="Nucleic acid-binding proteins"/>
    <property type="match status" value="1"/>
</dbReference>
<keyword evidence="5 7" id="KW-0648">Protein biosynthesis</keyword>
<evidence type="ECO:0000256" key="5">
    <source>
        <dbReference type="ARBA" id="ARBA00022917"/>
    </source>
</evidence>
<keyword evidence="2 7" id="KW-0436">Ligase</keyword>
<dbReference type="Proteomes" id="UP000037749">
    <property type="component" value="Unassembled WGS sequence"/>
</dbReference>
<dbReference type="Pfam" id="PF01336">
    <property type="entry name" value="tRNA_anti-codon"/>
    <property type="match status" value="1"/>
</dbReference>
<keyword evidence="6 7" id="KW-0030">Aminoacyl-tRNA synthetase</keyword>
<evidence type="ECO:0000313" key="9">
    <source>
        <dbReference type="EMBL" id="KOY79458.1"/>
    </source>
</evidence>
<comment type="caution">
    <text evidence="9">The sequence shown here is derived from an EMBL/GenBank/DDBJ whole genome shotgun (WGS) entry which is preliminary data.</text>
</comment>
<dbReference type="EMBL" id="JXCZ01000012">
    <property type="protein sequence ID" value="KOY79458.1"/>
    <property type="molecule type" value="Genomic_DNA"/>
</dbReference>
<dbReference type="PANTHER" id="PTHR22594">
    <property type="entry name" value="ASPARTYL/LYSYL-TRNA SYNTHETASE"/>
    <property type="match status" value="1"/>
</dbReference>
<comment type="similarity">
    <text evidence="1 7">Belongs to the class-II aminoacyl-tRNA synthetase family.</text>
</comment>
<dbReference type="InterPro" id="IPR004364">
    <property type="entry name" value="Aa-tRNA-synt_II"/>
</dbReference>
<evidence type="ECO:0000259" key="8">
    <source>
        <dbReference type="PROSITE" id="PS50862"/>
    </source>
</evidence>
<dbReference type="GO" id="GO:0140096">
    <property type="term" value="F:catalytic activity, acting on a protein"/>
    <property type="evidence" value="ECO:0007669"/>
    <property type="project" value="UniProtKB-ARBA"/>
</dbReference>
<keyword evidence="4 7" id="KW-0067">ATP-binding</keyword>
<keyword evidence="3 7" id="KW-0547">Nucleotide-binding</keyword>
<dbReference type="PROSITE" id="PS50862">
    <property type="entry name" value="AA_TRNA_LIGASE_II"/>
    <property type="match status" value="1"/>
</dbReference>
<proteinExistence type="inferred from homology"/>
<dbReference type="CDD" id="cd04318">
    <property type="entry name" value="EcAsnRS_like_N"/>
    <property type="match status" value="1"/>
</dbReference>
<evidence type="ECO:0000256" key="3">
    <source>
        <dbReference type="ARBA" id="ARBA00022741"/>
    </source>
</evidence>
<feature type="domain" description="Aminoacyl-transfer RNA synthetases class-II family profile" evidence="8">
    <location>
        <begin position="134"/>
        <end position="452"/>
    </location>
</feature>
<dbReference type="HAMAP" id="MF_00534">
    <property type="entry name" value="Asn_tRNA_synth"/>
    <property type="match status" value="1"/>
</dbReference>
<reference evidence="9 10" key="1">
    <citation type="journal article" date="2015" name="Genome Biol. Evol.">
        <title>Functionally Structured Genomes in Lactobacillus kunkeei Colonizing the Honey Crop and Food Products of Honeybees and Stingless Bees.</title>
        <authorList>
            <person name="Tamarit D."/>
            <person name="Ellegaard K.M."/>
            <person name="Wikander J."/>
            <person name="Olofsson T."/>
            <person name="Vasquez A."/>
            <person name="Andersson S.G."/>
        </authorList>
    </citation>
    <scope>NUCLEOTIDE SEQUENCE [LARGE SCALE GENOMIC DNA]</scope>
    <source>
        <strain evidence="9 10">LAla</strain>
    </source>
</reference>
<dbReference type="GO" id="GO:0004816">
    <property type="term" value="F:asparagine-tRNA ligase activity"/>
    <property type="evidence" value="ECO:0007669"/>
    <property type="project" value="UniProtKB-UniRule"/>
</dbReference>
<evidence type="ECO:0000256" key="6">
    <source>
        <dbReference type="ARBA" id="ARBA00023146"/>
    </source>
</evidence>
<dbReference type="PATRIC" id="fig|148814.9.peg.451"/>
<comment type="subcellular location">
    <subcellularLocation>
        <location evidence="7">Cytoplasm</location>
    </subcellularLocation>
</comment>
<comment type="subunit">
    <text evidence="7">Homodimer.</text>
</comment>
<dbReference type="NCBIfam" id="NF003037">
    <property type="entry name" value="PRK03932.1"/>
    <property type="match status" value="1"/>
</dbReference>
<dbReference type="GO" id="GO:0003676">
    <property type="term" value="F:nucleic acid binding"/>
    <property type="evidence" value="ECO:0007669"/>
    <property type="project" value="InterPro"/>
</dbReference>
<dbReference type="FunFam" id="3.30.930.10:FF:000016">
    <property type="entry name" value="Asparagine--tRNA ligase"/>
    <property type="match status" value="1"/>
</dbReference>
<dbReference type="GO" id="GO:0006421">
    <property type="term" value="P:asparaginyl-tRNA aminoacylation"/>
    <property type="evidence" value="ECO:0007669"/>
    <property type="project" value="UniProtKB-UniRule"/>
</dbReference>
<dbReference type="InterPro" id="IPR004522">
    <property type="entry name" value="Asn-tRNA-ligase"/>
</dbReference>
<evidence type="ECO:0000256" key="4">
    <source>
        <dbReference type="ARBA" id="ARBA00022840"/>
    </source>
</evidence>
<sequence length="462" mass="52872">MTQLSVKDLYTKDLEDNTTVSLEGSIKTIRGSKNISFIELNDGSCFKSAQIIVKKSNENFEQISKLPIASTITVEGAFVKTPDAPQPFEVHGEKVELVGRSDSDYPLQKKKTSYEFLRTIAHLRPRTNTFYSVFRIRSLAAFAVHEYLQHNDFVYVNTPIITSSDTEGAGEMFRVTTMDMDNLPKDDQGHVDNSKDFFKTETNLTVSGQLPEEAFTMAFKNVYTFGPTFRAENSHTPRHASEFWMIEPDMAYTRLPGMMDVAEGLLKYVINYVLNHAKDELEFLDENVKPGLIEKLQKTASEDFARVTYTDAVKLLQEADVEFKVPVEWGIDLQSEHERYLCEDVYKRPTFLTDYPRDIKAFYMRDNDDGKTVAAADCLVPGIGEIVGGSEREERYDVLNDKIKEFDLNPEEYDWYEDLRKYGEIKHSGFGIGFERLVMYVTGMENIRDVIPFPREPGSAKF</sequence>
<dbReference type="EC" id="6.1.1.22" evidence="7"/>
<protein>
    <recommendedName>
        <fullName evidence="7">Asparagine--tRNA ligase</fullName>
        <ecNumber evidence="7">6.1.1.22</ecNumber>
    </recommendedName>
    <alternativeName>
        <fullName evidence="7">Asparaginyl-tRNA synthetase</fullName>
        <shortName evidence="7">AsnRS</shortName>
    </alternativeName>
</protein>
<dbReference type="RefSeq" id="WP_053796399.1">
    <property type="nucleotide sequence ID" value="NZ_JXCZ01000012.1"/>
</dbReference>
<dbReference type="PANTHER" id="PTHR22594:SF34">
    <property type="entry name" value="ASPARAGINE--TRNA LIGASE, MITOCHONDRIAL-RELATED"/>
    <property type="match status" value="1"/>
</dbReference>